<accession>A0A845L4R8</accession>
<reference evidence="13 14" key="1">
    <citation type="submission" date="2020-01" db="EMBL/GenBank/DDBJ databases">
        <title>Whole-genome sequence of Heliobacterium undosum DSM 13378.</title>
        <authorList>
            <person name="Kyndt J.A."/>
            <person name="Meyer T.E."/>
        </authorList>
    </citation>
    <scope>NUCLEOTIDE SEQUENCE [LARGE SCALE GENOMIC DNA]</scope>
    <source>
        <strain evidence="13 14">DSM 13378</strain>
    </source>
</reference>
<evidence type="ECO:0000256" key="10">
    <source>
        <dbReference type="SAM" id="MobiDB-lite"/>
    </source>
</evidence>
<dbReference type="HAMAP" id="MF_00772">
    <property type="entry name" value="OGT"/>
    <property type="match status" value="1"/>
</dbReference>
<evidence type="ECO:0000256" key="6">
    <source>
        <dbReference type="ARBA" id="ARBA00022763"/>
    </source>
</evidence>
<dbReference type="InterPro" id="IPR036217">
    <property type="entry name" value="MethylDNA_cys_MeTrfase_DNAb"/>
</dbReference>
<dbReference type="GO" id="GO:0005737">
    <property type="term" value="C:cytoplasm"/>
    <property type="evidence" value="ECO:0007669"/>
    <property type="project" value="UniProtKB-SubCell"/>
</dbReference>
<dbReference type="FunFam" id="1.10.10.10:FF:000214">
    <property type="entry name" value="Methylated-DNA--protein-cysteine methyltransferase"/>
    <property type="match status" value="1"/>
</dbReference>
<dbReference type="InterPro" id="IPR023546">
    <property type="entry name" value="MGMT"/>
</dbReference>
<dbReference type="NCBIfam" id="TIGR00589">
    <property type="entry name" value="ogt"/>
    <property type="match status" value="1"/>
</dbReference>
<comment type="similarity">
    <text evidence="2 9">Belongs to the MGMT family.</text>
</comment>
<dbReference type="SUPFAM" id="SSF46767">
    <property type="entry name" value="Methylated DNA-protein cysteine methyltransferase, C-terminal domain"/>
    <property type="match status" value="1"/>
</dbReference>
<dbReference type="CDD" id="cd06445">
    <property type="entry name" value="ATase"/>
    <property type="match status" value="1"/>
</dbReference>
<keyword evidence="5 9" id="KW-0808">Transferase</keyword>
<dbReference type="PANTHER" id="PTHR10815">
    <property type="entry name" value="METHYLATED-DNA--PROTEIN-CYSTEINE METHYLTRANSFERASE"/>
    <property type="match status" value="1"/>
</dbReference>
<organism evidence="13 14">
    <name type="scientific">Heliomicrobium undosum</name>
    <dbReference type="NCBI Taxonomy" id="121734"/>
    <lineage>
        <taxon>Bacteria</taxon>
        <taxon>Bacillati</taxon>
        <taxon>Bacillota</taxon>
        <taxon>Clostridia</taxon>
        <taxon>Eubacteriales</taxon>
        <taxon>Heliobacteriaceae</taxon>
        <taxon>Heliomicrobium</taxon>
    </lineage>
</organism>
<dbReference type="EC" id="2.1.1.63" evidence="9"/>
<comment type="catalytic activity">
    <reaction evidence="1 9">
        <text>a 4-O-methyl-thymidine in DNA + L-cysteinyl-[protein] = a thymidine in DNA + S-methyl-L-cysteinyl-[protein]</text>
        <dbReference type="Rhea" id="RHEA:53428"/>
        <dbReference type="Rhea" id="RHEA-COMP:10131"/>
        <dbReference type="Rhea" id="RHEA-COMP:10132"/>
        <dbReference type="Rhea" id="RHEA-COMP:13555"/>
        <dbReference type="Rhea" id="RHEA-COMP:13556"/>
        <dbReference type="ChEBI" id="CHEBI:29950"/>
        <dbReference type="ChEBI" id="CHEBI:82612"/>
        <dbReference type="ChEBI" id="CHEBI:137386"/>
        <dbReference type="ChEBI" id="CHEBI:137387"/>
        <dbReference type="EC" id="2.1.1.63"/>
    </reaction>
</comment>
<name>A0A845L4R8_9FIRM</name>
<dbReference type="Proteomes" id="UP000463470">
    <property type="component" value="Unassembled WGS sequence"/>
</dbReference>
<keyword evidence="6 9" id="KW-0227">DNA damage</keyword>
<keyword evidence="7 9" id="KW-0234">DNA repair</keyword>
<evidence type="ECO:0000256" key="1">
    <source>
        <dbReference type="ARBA" id="ARBA00001286"/>
    </source>
</evidence>
<dbReference type="InterPro" id="IPR014048">
    <property type="entry name" value="MethylDNA_cys_MeTrfase_DNA-bd"/>
</dbReference>
<protein>
    <recommendedName>
        <fullName evidence="9">Methylated-DNA--protein-cysteine methyltransferase</fullName>
        <ecNumber evidence="9">2.1.1.63</ecNumber>
    </recommendedName>
    <alternativeName>
        <fullName evidence="9">6-O-methylguanine-DNA methyltransferase</fullName>
        <shortName evidence="9">MGMT</shortName>
    </alternativeName>
    <alternativeName>
        <fullName evidence="9">O-6-methylguanine-DNA-alkyltransferase</fullName>
    </alternativeName>
</protein>
<comment type="subcellular location">
    <subcellularLocation>
        <location evidence="9">Cytoplasm</location>
    </subcellularLocation>
</comment>
<feature type="active site" description="Nucleophile; methyl group acceptor" evidence="9">
    <location>
        <position position="151"/>
    </location>
</feature>
<dbReference type="RefSeq" id="WP_161259222.1">
    <property type="nucleotide sequence ID" value="NZ_WXEY01000017.1"/>
</dbReference>
<evidence type="ECO:0000256" key="9">
    <source>
        <dbReference type="HAMAP-Rule" id="MF_00772"/>
    </source>
</evidence>
<dbReference type="Pfam" id="PF01035">
    <property type="entry name" value="DNA_binding_1"/>
    <property type="match status" value="1"/>
</dbReference>
<comment type="miscellaneous">
    <text evidence="9">This enzyme catalyzes only one turnover and therefore is not strictly catalytic. According to one definition, an enzyme is a biocatalyst that acts repeatedly and over many reaction cycles.</text>
</comment>
<comment type="caution">
    <text evidence="13">The sequence shown here is derived from an EMBL/GenBank/DDBJ whole genome shotgun (WGS) entry which is preliminary data.</text>
</comment>
<evidence type="ECO:0000256" key="8">
    <source>
        <dbReference type="ARBA" id="ARBA00049348"/>
    </source>
</evidence>
<evidence type="ECO:0000256" key="2">
    <source>
        <dbReference type="ARBA" id="ARBA00008711"/>
    </source>
</evidence>
<evidence type="ECO:0000259" key="11">
    <source>
        <dbReference type="Pfam" id="PF01035"/>
    </source>
</evidence>
<dbReference type="SUPFAM" id="SSF53155">
    <property type="entry name" value="Methylated DNA-protein cysteine methyltransferase domain"/>
    <property type="match status" value="1"/>
</dbReference>
<comment type="function">
    <text evidence="9">Involved in the cellular defense against the biological effects of O6-methylguanine (O6-MeG) and O4-methylthymine (O4-MeT) in DNA. Repairs the methylated nucleobase in DNA by stoichiometrically transferring the methyl group to a cysteine residue in the enzyme. This is a suicide reaction: the enzyme is irreversibly inactivated.</text>
</comment>
<keyword evidence="14" id="KW-1185">Reference proteome</keyword>
<dbReference type="InterPro" id="IPR001497">
    <property type="entry name" value="MethylDNA_cys_MeTrfase_AS"/>
</dbReference>
<sequence length="182" mass="19819">MALHRTYYRTAIGLIEIRGTERGIEGVSFVEADEGPQETDLEEKDLEEKRPKGDGAGGEGQRDGEKALPACLQACVQQLDEYFQGARQSFSLALALQGTAFQRRVWEALAAIPFGETRSYREIAEAIGNPKAVRAVGGANHNNPVGIIVPCHRVIGSDGSLTGYGGGLWRKEWLLNHEKAGR</sequence>
<dbReference type="PANTHER" id="PTHR10815:SF13">
    <property type="entry name" value="METHYLATED-DNA--PROTEIN-CYSTEINE METHYLTRANSFERASE"/>
    <property type="match status" value="1"/>
</dbReference>
<comment type="catalytic activity">
    <reaction evidence="8 9">
        <text>a 6-O-methyl-2'-deoxyguanosine in DNA + L-cysteinyl-[protein] = S-methyl-L-cysteinyl-[protein] + a 2'-deoxyguanosine in DNA</text>
        <dbReference type="Rhea" id="RHEA:24000"/>
        <dbReference type="Rhea" id="RHEA-COMP:10131"/>
        <dbReference type="Rhea" id="RHEA-COMP:10132"/>
        <dbReference type="Rhea" id="RHEA-COMP:11367"/>
        <dbReference type="Rhea" id="RHEA-COMP:11368"/>
        <dbReference type="ChEBI" id="CHEBI:29950"/>
        <dbReference type="ChEBI" id="CHEBI:82612"/>
        <dbReference type="ChEBI" id="CHEBI:85445"/>
        <dbReference type="ChEBI" id="CHEBI:85448"/>
        <dbReference type="EC" id="2.1.1.63"/>
    </reaction>
</comment>
<feature type="domain" description="Methylguanine DNA methyltransferase ribonuclease-like" evidence="12">
    <location>
        <begin position="4"/>
        <end position="96"/>
    </location>
</feature>
<dbReference type="GO" id="GO:0003908">
    <property type="term" value="F:methylated-DNA-[protein]-cysteine S-methyltransferase activity"/>
    <property type="evidence" value="ECO:0007669"/>
    <property type="project" value="UniProtKB-UniRule"/>
</dbReference>
<feature type="domain" description="Methylated-DNA-[protein]-cysteine S-methyltransferase DNA binding" evidence="11">
    <location>
        <begin position="100"/>
        <end position="179"/>
    </location>
</feature>
<dbReference type="Pfam" id="PF02870">
    <property type="entry name" value="Methyltransf_1N"/>
    <property type="match status" value="1"/>
</dbReference>
<feature type="compositionally biased region" description="Acidic residues" evidence="10">
    <location>
        <begin position="31"/>
        <end position="45"/>
    </location>
</feature>
<keyword evidence="3 9" id="KW-0963">Cytoplasm</keyword>
<evidence type="ECO:0000256" key="4">
    <source>
        <dbReference type="ARBA" id="ARBA00022603"/>
    </source>
</evidence>
<dbReference type="InterPro" id="IPR036388">
    <property type="entry name" value="WH-like_DNA-bd_sf"/>
</dbReference>
<evidence type="ECO:0000256" key="5">
    <source>
        <dbReference type="ARBA" id="ARBA00022679"/>
    </source>
</evidence>
<dbReference type="OrthoDB" id="9802228at2"/>
<keyword evidence="4 9" id="KW-0489">Methyltransferase</keyword>
<dbReference type="GO" id="GO:0006307">
    <property type="term" value="P:DNA alkylation repair"/>
    <property type="evidence" value="ECO:0007669"/>
    <property type="project" value="UniProtKB-UniRule"/>
</dbReference>
<proteinExistence type="inferred from homology"/>
<evidence type="ECO:0000259" key="12">
    <source>
        <dbReference type="Pfam" id="PF02870"/>
    </source>
</evidence>
<dbReference type="Gene3D" id="1.10.10.10">
    <property type="entry name" value="Winged helix-like DNA-binding domain superfamily/Winged helix DNA-binding domain"/>
    <property type="match status" value="1"/>
</dbReference>
<dbReference type="InterPro" id="IPR008332">
    <property type="entry name" value="MethylG_MeTrfase_N"/>
</dbReference>
<dbReference type="EMBL" id="WXEY01000017">
    <property type="protein sequence ID" value="MZP30696.1"/>
    <property type="molecule type" value="Genomic_DNA"/>
</dbReference>
<evidence type="ECO:0000313" key="13">
    <source>
        <dbReference type="EMBL" id="MZP30696.1"/>
    </source>
</evidence>
<dbReference type="PROSITE" id="PS00374">
    <property type="entry name" value="MGMT"/>
    <property type="match status" value="1"/>
</dbReference>
<dbReference type="Gene3D" id="3.30.160.70">
    <property type="entry name" value="Methylated DNA-protein cysteine methyltransferase domain"/>
    <property type="match status" value="1"/>
</dbReference>
<evidence type="ECO:0000256" key="3">
    <source>
        <dbReference type="ARBA" id="ARBA00022490"/>
    </source>
</evidence>
<dbReference type="InterPro" id="IPR036631">
    <property type="entry name" value="MGMT_N_sf"/>
</dbReference>
<gene>
    <name evidence="13" type="ORF">GTO91_13335</name>
</gene>
<dbReference type="GO" id="GO:0032259">
    <property type="term" value="P:methylation"/>
    <property type="evidence" value="ECO:0007669"/>
    <property type="project" value="UniProtKB-KW"/>
</dbReference>
<feature type="region of interest" description="Disordered" evidence="10">
    <location>
        <begin position="28"/>
        <end position="64"/>
    </location>
</feature>
<evidence type="ECO:0000256" key="7">
    <source>
        <dbReference type="ARBA" id="ARBA00023204"/>
    </source>
</evidence>
<dbReference type="AlphaFoldDB" id="A0A845L4R8"/>
<evidence type="ECO:0000313" key="14">
    <source>
        <dbReference type="Proteomes" id="UP000463470"/>
    </source>
</evidence>